<dbReference type="PANTHER" id="PTHR30461:SF23">
    <property type="entry name" value="DNA RECOMBINASE-RELATED"/>
    <property type="match status" value="1"/>
</dbReference>
<dbReference type="EMBL" id="JAUSUV010000013">
    <property type="protein sequence ID" value="MDQ0418499.1"/>
    <property type="molecule type" value="Genomic_DNA"/>
</dbReference>
<feature type="domain" description="Resolvase/invertase-type recombinase catalytic" evidence="2">
    <location>
        <begin position="3"/>
        <end position="155"/>
    </location>
</feature>
<dbReference type="InterPro" id="IPR011109">
    <property type="entry name" value="DNA_bind_recombinase_dom"/>
</dbReference>
<evidence type="ECO:0000259" key="3">
    <source>
        <dbReference type="PROSITE" id="PS51737"/>
    </source>
</evidence>
<dbReference type="PROSITE" id="PS51737">
    <property type="entry name" value="RECOMBINASE_DNA_BIND"/>
    <property type="match status" value="1"/>
</dbReference>
<dbReference type="GO" id="GO:0003677">
    <property type="term" value="F:DNA binding"/>
    <property type="evidence" value="ECO:0007669"/>
    <property type="project" value="InterPro"/>
</dbReference>
<reference evidence="4 5" key="1">
    <citation type="submission" date="2023-07" db="EMBL/GenBank/DDBJ databases">
        <title>Genomic Encyclopedia of Type Strains, Phase IV (KMG-IV): sequencing the most valuable type-strain genomes for metagenomic binning, comparative biology and taxonomic classification.</title>
        <authorList>
            <person name="Goeker M."/>
        </authorList>
    </citation>
    <scope>NUCLEOTIDE SEQUENCE [LARGE SCALE GENOMIC DNA]</scope>
    <source>
        <strain evidence="4 5">DSM 46876</strain>
    </source>
</reference>
<organism evidence="4 5">
    <name type="scientific">Croceifilum oryzae</name>
    <dbReference type="NCBI Taxonomy" id="1553429"/>
    <lineage>
        <taxon>Bacteria</taxon>
        <taxon>Bacillati</taxon>
        <taxon>Bacillota</taxon>
        <taxon>Bacilli</taxon>
        <taxon>Bacillales</taxon>
        <taxon>Thermoactinomycetaceae</taxon>
        <taxon>Croceifilum</taxon>
    </lineage>
</organism>
<feature type="coiled-coil region" evidence="1">
    <location>
        <begin position="384"/>
        <end position="411"/>
    </location>
</feature>
<dbReference type="Pfam" id="PF00239">
    <property type="entry name" value="Resolvase"/>
    <property type="match status" value="1"/>
</dbReference>
<dbReference type="InterPro" id="IPR038109">
    <property type="entry name" value="DNA_bind_recomb_sf"/>
</dbReference>
<evidence type="ECO:0000259" key="2">
    <source>
        <dbReference type="PROSITE" id="PS51736"/>
    </source>
</evidence>
<evidence type="ECO:0000313" key="4">
    <source>
        <dbReference type="EMBL" id="MDQ0418499.1"/>
    </source>
</evidence>
<dbReference type="InterPro" id="IPR050639">
    <property type="entry name" value="SSR_resolvase"/>
</dbReference>
<dbReference type="RefSeq" id="WP_307254254.1">
    <property type="nucleotide sequence ID" value="NZ_JAUSUV010000013.1"/>
</dbReference>
<dbReference type="InterPro" id="IPR036162">
    <property type="entry name" value="Resolvase-like_N_sf"/>
</dbReference>
<dbReference type="GO" id="GO:0000150">
    <property type="term" value="F:DNA strand exchange activity"/>
    <property type="evidence" value="ECO:0007669"/>
    <property type="project" value="InterPro"/>
</dbReference>
<proteinExistence type="predicted"/>
<dbReference type="Gene3D" id="3.40.50.1390">
    <property type="entry name" value="Resolvase, N-terminal catalytic domain"/>
    <property type="match status" value="1"/>
</dbReference>
<dbReference type="PANTHER" id="PTHR30461">
    <property type="entry name" value="DNA-INVERTASE FROM LAMBDOID PROPHAGE"/>
    <property type="match status" value="1"/>
</dbReference>
<accession>A0AAJ1THE2</accession>
<evidence type="ECO:0000313" key="5">
    <source>
        <dbReference type="Proteomes" id="UP001238450"/>
    </source>
</evidence>
<name>A0AAJ1THE2_9BACL</name>
<dbReference type="Pfam" id="PF07508">
    <property type="entry name" value="Recombinase"/>
    <property type="match status" value="1"/>
</dbReference>
<dbReference type="PROSITE" id="PS51736">
    <property type="entry name" value="RECOMBINASES_3"/>
    <property type="match status" value="1"/>
</dbReference>
<dbReference type="InterPro" id="IPR006119">
    <property type="entry name" value="Resolv_N"/>
</dbReference>
<sequence length="512" mass="60302">MKRVAMYLRKSRADVEAENRGEEETLAKHKRALFKLAKDQNLNIIKVRQEVVSGESLLHRPEMMELLKEVENKFYDAVLVMDMDRLGRGNMREQGLILETFQNSGTKIITPRKTYDLQDEFDEEYSEFEAFMARKELKIISRRMQSGIKRAVMEGNYLGTHPPYGYQIVKDKKHRTLVPDPEQSLVVKMIFDWYTSDIPENRLGTRKIAHKLNNLGYRSYTGKSWNPTCVLVILKNAVYTGRIQWKKQIRKKTGNPEKKYAFSLQPKDKWIDVEGLHESIISKDLYEKAQEILKKRSHVPYSNKNITNPLAGLIRCKKCNYSMVKRLQKSRDRICCREISCKCRSSIFEIVEQRLLDSLQQWLDKYTLRFSEHDFIKKDDDSKGKLLKTSINNLQQEIKRLEEQKGTLHDFLERGVYDENTYLERSTHIANRIADTQVLLTMAIRELETENKRLEAKVQIIPSVEHVLHQYPLLDDPKKKNMLLKSVIDYCTYEKELHQKLDDFTLIVYPKL</sequence>
<dbReference type="Proteomes" id="UP001238450">
    <property type="component" value="Unassembled WGS sequence"/>
</dbReference>
<protein>
    <submittedName>
        <fullName evidence="4">DNA invertase Pin-like site-specific DNA recombinase</fullName>
    </submittedName>
</protein>
<dbReference type="SMART" id="SM00857">
    <property type="entry name" value="Resolvase"/>
    <property type="match status" value="1"/>
</dbReference>
<keyword evidence="5" id="KW-1185">Reference proteome</keyword>
<gene>
    <name evidence="4" type="ORF">J2Z48_002702</name>
</gene>
<dbReference type="Gene3D" id="3.90.1750.20">
    <property type="entry name" value="Putative Large Serine Recombinase, Chain B, Domain 2"/>
    <property type="match status" value="1"/>
</dbReference>
<dbReference type="AlphaFoldDB" id="A0AAJ1THE2"/>
<dbReference type="CDD" id="cd00338">
    <property type="entry name" value="Ser_Recombinase"/>
    <property type="match status" value="1"/>
</dbReference>
<evidence type="ECO:0000256" key="1">
    <source>
        <dbReference type="SAM" id="Coils"/>
    </source>
</evidence>
<comment type="caution">
    <text evidence="4">The sequence shown here is derived from an EMBL/GenBank/DDBJ whole genome shotgun (WGS) entry which is preliminary data.</text>
</comment>
<keyword evidence="1" id="KW-0175">Coiled coil</keyword>
<feature type="domain" description="Recombinase" evidence="3">
    <location>
        <begin position="163"/>
        <end position="299"/>
    </location>
</feature>
<dbReference type="SUPFAM" id="SSF53041">
    <property type="entry name" value="Resolvase-like"/>
    <property type="match status" value="1"/>
</dbReference>